<dbReference type="InterPro" id="IPR001750">
    <property type="entry name" value="ND/Mrp_TM"/>
</dbReference>
<feature type="transmembrane region" description="Helical" evidence="9">
    <location>
        <begin position="454"/>
        <end position="477"/>
    </location>
</feature>
<comment type="similarity">
    <text evidence="2">Belongs to the CPA3 antiporters (TC 2.A.63) subunit D family.</text>
</comment>
<dbReference type="GO" id="GO:0042773">
    <property type="term" value="P:ATP synthesis coupled electron transport"/>
    <property type="evidence" value="ECO:0007669"/>
    <property type="project" value="InterPro"/>
</dbReference>
<comment type="similarity">
    <text evidence="3">Belongs to the CPA3 antiporters (TC 2.A.63) subunit A family.</text>
</comment>
<evidence type="ECO:0000313" key="13">
    <source>
        <dbReference type="Proteomes" id="UP000190105"/>
    </source>
</evidence>
<feature type="transmembrane region" description="Helical" evidence="9">
    <location>
        <begin position="374"/>
        <end position="391"/>
    </location>
</feature>
<feature type="transmembrane region" description="Helical" evidence="9">
    <location>
        <begin position="139"/>
        <end position="156"/>
    </location>
</feature>
<evidence type="ECO:0000259" key="10">
    <source>
        <dbReference type="Pfam" id="PF00361"/>
    </source>
</evidence>
<evidence type="ECO:0000256" key="6">
    <source>
        <dbReference type="ARBA" id="ARBA00022989"/>
    </source>
</evidence>
<evidence type="ECO:0000256" key="1">
    <source>
        <dbReference type="ARBA" id="ARBA00004651"/>
    </source>
</evidence>
<protein>
    <submittedName>
        <fullName evidence="12">Membrane bound hydrogenase subunit mbhH</fullName>
    </submittedName>
</protein>
<keyword evidence="7 9" id="KW-0472">Membrane</keyword>
<evidence type="ECO:0000313" key="12">
    <source>
        <dbReference type="EMBL" id="SKA83323.1"/>
    </source>
</evidence>
<keyword evidence="4" id="KW-1003">Cell membrane</keyword>
<feature type="transmembrane region" description="Helical" evidence="9">
    <location>
        <begin position="307"/>
        <end position="331"/>
    </location>
</feature>
<accession>A0A1T4X0Z6</accession>
<dbReference type="GO" id="GO:0008137">
    <property type="term" value="F:NADH dehydrogenase (ubiquinone) activity"/>
    <property type="evidence" value="ECO:0007669"/>
    <property type="project" value="InterPro"/>
</dbReference>
<feature type="domain" description="NADH:quinone oxidoreductase/Mrp antiporter transmembrane" evidence="10">
    <location>
        <begin position="133"/>
        <end position="426"/>
    </location>
</feature>
<evidence type="ECO:0000256" key="4">
    <source>
        <dbReference type="ARBA" id="ARBA00022475"/>
    </source>
</evidence>
<feature type="transmembrane region" description="Helical" evidence="9">
    <location>
        <begin position="116"/>
        <end position="133"/>
    </location>
</feature>
<dbReference type="PANTHER" id="PTHR42703">
    <property type="entry name" value="NADH DEHYDROGENASE"/>
    <property type="match status" value="1"/>
</dbReference>
<gene>
    <name evidence="12" type="ORF">SAMN05443428_10571</name>
</gene>
<feature type="transmembrane region" description="Helical" evidence="9">
    <location>
        <begin position="343"/>
        <end position="362"/>
    </location>
</feature>
<evidence type="ECO:0000256" key="3">
    <source>
        <dbReference type="ARBA" id="ARBA00008483"/>
    </source>
</evidence>
<evidence type="ECO:0000256" key="9">
    <source>
        <dbReference type="SAM" id="Phobius"/>
    </source>
</evidence>
<dbReference type="OrthoDB" id="9807568at2"/>
<feature type="transmembrane region" description="Helical" evidence="9">
    <location>
        <begin position="85"/>
        <end position="104"/>
    </location>
</feature>
<evidence type="ECO:0000256" key="5">
    <source>
        <dbReference type="ARBA" id="ARBA00022692"/>
    </source>
</evidence>
<feature type="transmembrane region" description="Helical" evidence="9">
    <location>
        <begin position="530"/>
        <end position="551"/>
    </location>
</feature>
<dbReference type="Pfam" id="PF00361">
    <property type="entry name" value="Proton_antipo_M"/>
    <property type="match status" value="1"/>
</dbReference>
<dbReference type="AlphaFoldDB" id="A0A1T4X0Z6"/>
<feature type="transmembrane region" description="Helical" evidence="9">
    <location>
        <begin position="247"/>
        <end position="268"/>
    </location>
</feature>
<feature type="transmembrane region" description="Helical" evidence="9">
    <location>
        <begin position="613"/>
        <end position="632"/>
    </location>
</feature>
<feature type="transmembrane region" description="Helical" evidence="9">
    <location>
        <begin position="211"/>
        <end position="235"/>
    </location>
</feature>
<dbReference type="InterPro" id="IPR001516">
    <property type="entry name" value="Proton_antipo_N"/>
</dbReference>
<dbReference type="EMBL" id="FUYH01000005">
    <property type="protein sequence ID" value="SKA83323.1"/>
    <property type="molecule type" value="Genomic_DNA"/>
</dbReference>
<feature type="transmembrane region" description="Helical" evidence="9">
    <location>
        <begin position="7"/>
        <end position="23"/>
    </location>
</feature>
<feature type="domain" description="NADH-Ubiquinone oxidoreductase (complex I) chain 5 N-terminal" evidence="11">
    <location>
        <begin position="67"/>
        <end position="117"/>
    </location>
</feature>
<dbReference type="InterPro" id="IPR050586">
    <property type="entry name" value="CPA3_Na-H_Antiporter_D"/>
</dbReference>
<proteinExistence type="inferred from homology"/>
<feature type="transmembrane region" description="Helical" evidence="9">
    <location>
        <begin position="411"/>
        <end position="433"/>
    </location>
</feature>
<keyword evidence="6 9" id="KW-1133">Transmembrane helix</keyword>
<dbReference type="GO" id="GO:0005886">
    <property type="term" value="C:plasma membrane"/>
    <property type="evidence" value="ECO:0007669"/>
    <property type="project" value="UniProtKB-SubCell"/>
</dbReference>
<evidence type="ECO:0000256" key="7">
    <source>
        <dbReference type="ARBA" id="ARBA00023136"/>
    </source>
</evidence>
<sequence length="633" mass="70280">MMQHYPVLSIIILFLGAFLNALFGGKSSIVRNIITFLSTGTSFLLILLLIKPIMLEGKVISYWMGNWIPVSDWAIGIGLEVDQLSLFFALLVSFTVFLSGIYSFKYMENDDTLDKYYVLYLMLSGGVMGFVLSGDIFNMFVMIEIFTFAAVALTAFRNYIEGALEAAFKYIVIGSIGSSFILAGTTLLYAQLHTLNMAQIAALMHKNYTPITLFSLGLMFTGYAVKSFIVPCHAAAPDAYMTAPSSISMLFSGMVNKAGVYGMIRLLYMLFQSINLPSMQILIIILGTITMFIGVTMALIQNDFKRLLAFHSISQIGYVITGIGLSTALGITGGLYHALNHTLFKGLLFLCAGAVFYSVGTTDLNKLGGLAKKMPHTALIFLIGAFSISGLPPFNGFVSKWLIYQSAYEEGFVIVTIIALLVSVLTLASFIKVTQSVFFGQLSKECENAKEVPIGMRIPMWIMAFMCFITGILPQYVTKYLITPAVSATLNIGKYIDAMLKDGYAEKYFKETVPVPNINYKLAGYWRPEYYLILFIIILLAFTLTVLAGGIDVNRRSIVSKEIEDYKYDTFYSGEKSEYSQVGGADLFWGLKYDFRKYFNFMHSAHSGVVNDYTLWIISTAAIVIAYIFLLVP</sequence>
<comment type="subcellular location">
    <subcellularLocation>
        <location evidence="1">Cell membrane</location>
        <topology evidence="1">Multi-pass membrane protein</topology>
    </subcellularLocation>
    <subcellularLocation>
        <location evidence="8">Membrane</location>
        <topology evidence="8">Multi-pass membrane protein</topology>
    </subcellularLocation>
</comment>
<evidence type="ECO:0000256" key="2">
    <source>
        <dbReference type="ARBA" id="ARBA00005346"/>
    </source>
</evidence>
<dbReference type="Proteomes" id="UP000190105">
    <property type="component" value="Unassembled WGS sequence"/>
</dbReference>
<organism evidence="12 13">
    <name type="scientific">Caloramator quimbayensis</name>
    <dbReference type="NCBI Taxonomy" id="1147123"/>
    <lineage>
        <taxon>Bacteria</taxon>
        <taxon>Bacillati</taxon>
        <taxon>Bacillota</taxon>
        <taxon>Clostridia</taxon>
        <taxon>Eubacteriales</taxon>
        <taxon>Clostridiaceae</taxon>
        <taxon>Caloramator</taxon>
    </lineage>
</organism>
<name>A0A1T4X0Z6_9CLOT</name>
<keyword evidence="5 8" id="KW-0812">Transmembrane</keyword>
<dbReference type="RefSeq" id="WP_078695892.1">
    <property type="nucleotide sequence ID" value="NZ_FUYH01000005.1"/>
</dbReference>
<dbReference type="PANTHER" id="PTHR42703:SF1">
    <property type="entry name" value="NA(+)_H(+) ANTIPORTER SUBUNIT D1"/>
    <property type="match status" value="1"/>
</dbReference>
<feature type="transmembrane region" description="Helical" evidence="9">
    <location>
        <begin position="168"/>
        <end position="191"/>
    </location>
</feature>
<feature type="transmembrane region" description="Helical" evidence="9">
    <location>
        <begin position="280"/>
        <end position="300"/>
    </location>
</feature>
<reference evidence="13" key="1">
    <citation type="submission" date="2017-02" db="EMBL/GenBank/DDBJ databases">
        <authorList>
            <person name="Varghese N."/>
            <person name="Submissions S."/>
        </authorList>
    </citation>
    <scope>NUCLEOTIDE SEQUENCE [LARGE SCALE GENOMIC DNA]</scope>
    <source>
        <strain evidence="13">USBA 833</strain>
    </source>
</reference>
<dbReference type="PRINTS" id="PR01437">
    <property type="entry name" value="NUOXDRDTASE4"/>
</dbReference>
<keyword evidence="13" id="KW-1185">Reference proteome</keyword>
<dbReference type="Pfam" id="PF00662">
    <property type="entry name" value="Proton_antipo_N"/>
    <property type="match status" value="1"/>
</dbReference>
<dbReference type="STRING" id="1147123.SAMN05443428_10571"/>
<evidence type="ECO:0000259" key="11">
    <source>
        <dbReference type="Pfam" id="PF00662"/>
    </source>
</evidence>
<feature type="transmembrane region" description="Helical" evidence="9">
    <location>
        <begin position="29"/>
        <end position="50"/>
    </location>
</feature>
<evidence type="ECO:0000256" key="8">
    <source>
        <dbReference type="RuleBase" id="RU000320"/>
    </source>
</evidence>
<dbReference type="InterPro" id="IPR003918">
    <property type="entry name" value="NADH_UbQ_OxRdtase"/>
</dbReference>